<feature type="signal peptide" evidence="1">
    <location>
        <begin position="1"/>
        <end position="24"/>
    </location>
</feature>
<proteinExistence type="predicted"/>
<dbReference type="InterPro" id="IPR000073">
    <property type="entry name" value="AB_hydrolase_1"/>
</dbReference>
<dbReference type="InterPro" id="IPR006311">
    <property type="entry name" value="TAT_signal"/>
</dbReference>
<dbReference type="ESTHER" id="dinsh-a8lkx2">
    <property type="family name" value="6_AlphaBeta_hydrolase"/>
</dbReference>
<dbReference type="eggNOG" id="COG2267">
    <property type="taxonomic scope" value="Bacteria"/>
</dbReference>
<protein>
    <submittedName>
        <fullName evidence="3">Putative alpha/beta hydrolase</fullName>
    </submittedName>
</protein>
<dbReference type="PRINTS" id="PR00111">
    <property type="entry name" value="ABHYDROLASE"/>
</dbReference>
<dbReference type="STRING" id="398580.Dshi_1594"/>
<keyword evidence="3" id="KW-0378">Hydrolase</keyword>
<evidence type="ECO:0000313" key="4">
    <source>
        <dbReference type="Proteomes" id="UP000006833"/>
    </source>
</evidence>
<dbReference type="EMBL" id="CP000830">
    <property type="protein sequence ID" value="ABV93336.1"/>
    <property type="molecule type" value="Genomic_DNA"/>
</dbReference>
<dbReference type="GO" id="GO:0016787">
    <property type="term" value="F:hydrolase activity"/>
    <property type="evidence" value="ECO:0007669"/>
    <property type="project" value="UniProtKB-KW"/>
</dbReference>
<accession>A8LKX2</accession>
<dbReference type="PANTHER" id="PTHR43194">
    <property type="entry name" value="HYDROLASE ALPHA/BETA FOLD FAMILY"/>
    <property type="match status" value="1"/>
</dbReference>
<dbReference type="AlphaFoldDB" id="A8LKX2"/>
<sequence>MTSRRSVLKAAIGVTALAGLTACAATGKDTVTRSDRTPPLGDLIQVDGKTVHVAEAGRGPAVVLLHGASGNLRDLTFDLTGYLNEAGFRTLAFDRPGLGYSDRLHDRGESPQEQARHLAKALDARGVDRAIILGHSFGGSVAMAWALERPDQAAGVVTLGGATMPWPGGLGPWYSIASSDLGGATLVPLLVALVPRSRAPDFAQSLFNPDPLPTGYIDYVGVDLTLRPAQVHTNARQVHGLKPHIQVMSQKYPGLTLPVEILHGTADKVVPETVHAIPMSRILPNGNLVLLEGRGHMPHHAEQEAVVAAVARAARASGLR</sequence>
<evidence type="ECO:0000259" key="2">
    <source>
        <dbReference type="Pfam" id="PF00561"/>
    </source>
</evidence>
<dbReference type="InterPro" id="IPR029058">
    <property type="entry name" value="AB_hydrolase_fold"/>
</dbReference>
<evidence type="ECO:0000313" key="3">
    <source>
        <dbReference type="EMBL" id="ABV93336.1"/>
    </source>
</evidence>
<feature type="domain" description="AB hydrolase-1" evidence="2">
    <location>
        <begin position="60"/>
        <end position="300"/>
    </location>
</feature>
<dbReference type="PROSITE" id="PS51318">
    <property type="entry name" value="TAT"/>
    <property type="match status" value="1"/>
</dbReference>
<feature type="chain" id="PRO_5002725989" evidence="1">
    <location>
        <begin position="25"/>
        <end position="320"/>
    </location>
</feature>
<dbReference type="Gene3D" id="3.40.50.1820">
    <property type="entry name" value="alpha/beta hydrolase"/>
    <property type="match status" value="1"/>
</dbReference>
<organism evidence="3 4">
    <name type="scientific">Dinoroseobacter shibae (strain DSM 16493 / NCIMB 14021 / DFL 12)</name>
    <dbReference type="NCBI Taxonomy" id="398580"/>
    <lineage>
        <taxon>Bacteria</taxon>
        <taxon>Pseudomonadati</taxon>
        <taxon>Pseudomonadota</taxon>
        <taxon>Alphaproteobacteria</taxon>
        <taxon>Rhodobacterales</taxon>
        <taxon>Roseobacteraceae</taxon>
        <taxon>Dinoroseobacter</taxon>
    </lineage>
</organism>
<dbReference type="InterPro" id="IPR050228">
    <property type="entry name" value="Carboxylesterase_BioH"/>
</dbReference>
<gene>
    <name evidence="3" type="ordered locus">Dshi_1594</name>
</gene>
<keyword evidence="4" id="KW-1185">Reference proteome</keyword>
<name>A8LKX2_DINSH</name>
<dbReference type="Pfam" id="PF00561">
    <property type="entry name" value="Abhydrolase_1"/>
    <property type="match status" value="1"/>
</dbReference>
<evidence type="ECO:0000256" key="1">
    <source>
        <dbReference type="SAM" id="SignalP"/>
    </source>
</evidence>
<keyword evidence="1" id="KW-0732">Signal</keyword>
<reference evidence="4" key="1">
    <citation type="journal article" date="2010" name="ISME J.">
        <title>The complete genome sequence of the algal symbiont Dinoroseobacter shibae: a hitchhiker's guide to life in the sea.</title>
        <authorList>
            <person name="Wagner-Dobler I."/>
            <person name="Ballhausen B."/>
            <person name="Berger M."/>
            <person name="Brinkhoff T."/>
            <person name="Buchholz I."/>
            <person name="Bunk B."/>
            <person name="Cypionka H."/>
            <person name="Daniel R."/>
            <person name="Drepper T."/>
            <person name="Gerdts G."/>
            <person name="Hahnke S."/>
            <person name="Han C."/>
            <person name="Jahn D."/>
            <person name="Kalhoefer D."/>
            <person name="Kiss H."/>
            <person name="Klenk H.P."/>
            <person name="Kyrpides N."/>
            <person name="Liebl W."/>
            <person name="Liesegang H."/>
            <person name="Meincke L."/>
            <person name="Pati A."/>
            <person name="Petersen J."/>
            <person name="Piekarski T."/>
            <person name="Pommerenke C."/>
            <person name="Pradella S."/>
            <person name="Pukall R."/>
            <person name="Rabus R."/>
            <person name="Stackebrandt E."/>
            <person name="Thole S."/>
            <person name="Thompson L."/>
            <person name="Tielen P."/>
            <person name="Tomasch J."/>
            <person name="von Jan M."/>
            <person name="Wanphrut N."/>
            <person name="Wichels A."/>
            <person name="Zech H."/>
            <person name="Simon M."/>
        </authorList>
    </citation>
    <scope>NUCLEOTIDE SEQUENCE [LARGE SCALE GENOMIC DNA]</scope>
    <source>
        <strain evidence="4">DSM 16493 / NCIMB 14021 / DFL 12</strain>
    </source>
</reference>
<dbReference type="KEGG" id="dsh:Dshi_1594"/>
<dbReference type="PANTHER" id="PTHR43194:SF2">
    <property type="entry name" value="PEROXISOMAL MEMBRANE PROTEIN LPX1"/>
    <property type="match status" value="1"/>
</dbReference>
<dbReference type="OrthoDB" id="9815441at2"/>
<dbReference type="SUPFAM" id="SSF53474">
    <property type="entry name" value="alpha/beta-Hydrolases"/>
    <property type="match status" value="1"/>
</dbReference>
<dbReference type="PROSITE" id="PS51257">
    <property type="entry name" value="PROKAR_LIPOPROTEIN"/>
    <property type="match status" value="1"/>
</dbReference>
<dbReference type="Proteomes" id="UP000006833">
    <property type="component" value="Chromosome"/>
</dbReference>
<dbReference type="HOGENOM" id="CLU_020336_13_0_5"/>